<dbReference type="InterPro" id="IPR035649">
    <property type="entry name" value="EFG_V"/>
</dbReference>
<dbReference type="InterPro" id="IPR009022">
    <property type="entry name" value="EFG_III"/>
</dbReference>
<evidence type="ECO:0000256" key="6">
    <source>
        <dbReference type="ARBA" id="ARBA00023134"/>
    </source>
</evidence>
<dbReference type="Pfam" id="PF22042">
    <property type="entry name" value="EF-G_D2"/>
    <property type="match status" value="1"/>
</dbReference>
<dbReference type="Pfam" id="PF03764">
    <property type="entry name" value="EFG_IV"/>
    <property type="match status" value="1"/>
</dbReference>
<dbReference type="NCBIfam" id="NF009891">
    <property type="entry name" value="PRK13351.1-1"/>
    <property type="match status" value="1"/>
</dbReference>
<protein>
    <recommendedName>
        <fullName evidence="2 8">Elongation factor G</fullName>
    </recommendedName>
</protein>
<dbReference type="SMART" id="SM00889">
    <property type="entry name" value="EFG_IV"/>
    <property type="match status" value="1"/>
</dbReference>
<dbReference type="PANTHER" id="PTHR43261:SF7">
    <property type="entry name" value="ELONGATION FACTOR G-LIKE PROTEIN"/>
    <property type="match status" value="1"/>
</dbReference>
<evidence type="ECO:0000256" key="5">
    <source>
        <dbReference type="ARBA" id="ARBA00022917"/>
    </source>
</evidence>
<feature type="domain" description="Tr-type G" evidence="9">
    <location>
        <begin position="7"/>
        <end position="281"/>
    </location>
</feature>
<dbReference type="Pfam" id="PF14492">
    <property type="entry name" value="EFG_III"/>
    <property type="match status" value="1"/>
</dbReference>
<keyword evidence="6" id="KW-0342">GTP-binding</keyword>
<dbReference type="NCBIfam" id="TIGR00484">
    <property type="entry name" value="EF-G"/>
    <property type="match status" value="1"/>
</dbReference>
<evidence type="ECO:0000256" key="2">
    <source>
        <dbReference type="ARBA" id="ARBA00017872"/>
    </source>
</evidence>
<dbReference type="CDD" id="cd04088">
    <property type="entry name" value="EFG_mtEFG_II"/>
    <property type="match status" value="1"/>
</dbReference>
<dbReference type="SMART" id="SM00838">
    <property type="entry name" value="EFG_C"/>
    <property type="match status" value="1"/>
</dbReference>
<dbReference type="Gene3D" id="3.30.230.10">
    <property type="match status" value="1"/>
</dbReference>
<dbReference type="SUPFAM" id="SSF52540">
    <property type="entry name" value="P-loop containing nucleoside triphosphate hydrolases"/>
    <property type="match status" value="1"/>
</dbReference>
<comment type="similarity">
    <text evidence="1">Belongs to the TRAFAC class translation factor GTPase superfamily. Classic translation factor GTPase family. EF-G/EF-2 subfamily.</text>
</comment>
<dbReference type="GO" id="GO:0032790">
    <property type="term" value="P:ribosome disassembly"/>
    <property type="evidence" value="ECO:0007669"/>
    <property type="project" value="TreeGrafter"/>
</dbReference>
<dbReference type="InterPro" id="IPR000795">
    <property type="entry name" value="T_Tr_GTP-bd_dom"/>
</dbReference>
<keyword evidence="5" id="KW-0648">Protein biosynthesis</keyword>
<dbReference type="SUPFAM" id="SSF54211">
    <property type="entry name" value="Ribosomal protein S5 domain 2-like"/>
    <property type="match status" value="1"/>
</dbReference>
<dbReference type="SUPFAM" id="SSF50447">
    <property type="entry name" value="Translation proteins"/>
    <property type="match status" value="1"/>
</dbReference>
<dbReference type="InterPro" id="IPR047872">
    <property type="entry name" value="EFG_IV"/>
</dbReference>
<reference evidence="10" key="1">
    <citation type="submission" date="2020-07" db="EMBL/GenBank/DDBJ databases">
        <title>Huge and variable diversity of episymbiotic CPR bacteria and DPANN archaea in groundwater ecosystems.</title>
        <authorList>
            <person name="He C.Y."/>
            <person name="Keren R."/>
            <person name="Whittaker M."/>
            <person name="Farag I.F."/>
            <person name="Doudna J."/>
            <person name="Cate J.H.D."/>
            <person name="Banfield J.F."/>
        </authorList>
    </citation>
    <scope>NUCLEOTIDE SEQUENCE</scope>
    <source>
        <strain evidence="10">NC_groundwater_763_Ag_S-0.2um_68_21</strain>
    </source>
</reference>
<dbReference type="FunFam" id="3.30.70.240:FF:000001">
    <property type="entry name" value="Elongation factor G"/>
    <property type="match status" value="1"/>
</dbReference>
<dbReference type="PANTHER" id="PTHR43261">
    <property type="entry name" value="TRANSLATION ELONGATION FACTOR G-RELATED"/>
    <property type="match status" value="1"/>
</dbReference>
<evidence type="ECO:0000313" key="11">
    <source>
        <dbReference type="Proteomes" id="UP000782312"/>
    </source>
</evidence>
<dbReference type="FunFam" id="3.30.230.10:FF:000003">
    <property type="entry name" value="Elongation factor G"/>
    <property type="match status" value="1"/>
</dbReference>
<dbReference type="InterPro" id="IPR035647">
    <property type="entry name" value="EFG_III/V"/>
</dbReference>
<evidence type="ECO:0000259" key="9">
    <source>
        <dbReference type="PROSITE" id="PS51722"/>
    </source>
</evidence>
<evidence type="ECO:0000256" key="4">
    <source>
        <dbReference type="ARBA" id="ARBA00022768"/>
    </source>
</evidence>
<dbReference type="CDD" id="cd04170">
    <property type="entry name" value="EF-G_bact"/>
    <property type="match status" value="1"/>
</dbReference>
<dbReference type="EMBL" id="JACPUR010000038">
    <property type="protein sequence ID" value="MBI3129076.1"/>
    <property type="molecule type" value="Genomic_DNA"/>
</dbReference>
<evidence type="ECO:0000256" key="7">
    <source>
        <dbReference type="ARBA" id="ARBA00024731"/>
    </source>
</evidence>
<dbReference type="CDD" id="cd03713">
    <property type="entry name" value="EFG_mtEFG_C"/>
    <property type="match status" value="1"/>
</dbReference>
<dbReference type="GO" id="GO:0003746">
    <property type="term" value="F:translation elongation factor activity"/>
    <property type="evidence" value="ECO:0007669"/>
    <property type="project" value="UniProtKB-UniRule"/>
</dbReference>
<keyword evidence="3" id="KW-0547">Nucleotide-binding</keyword>
<dbReference type="NCBIfam" id="NF009381">
    <property type="entry name" value="PRK12740.1-5"/>
    <property type="match status" value="1"/>
</dbReference>
<keyword evidence="4 10" id="KW-0251">Elongation factor</keyword>
<dbReference type="Proteomes" id="UP000782312">
    <property type="component" value="Unassembled WGS sequence"/>
</dbReference>
<dbReference type="CDD" id="cd16262">
    <property type="entry name" value="EFG_III"/>
    <property type="match status" value="1"/>
</dbReference>
<proteinExistence type="inferred from homology"/>
<dbReference type="InterPro" id="IPR005517">
    <property type="entry name" value="Transl_elong_EFG/EF2_IV"/>
</dbReference>
<dbReference type="GO" id="GO:0005525">
    <property type="term" value="F:GTP binding"/>
    <property type="evidence" value="ECO:0007669"/>
    <property type="project" value="UniProtKB-UniRule"/>
</dbReference>
<dbReference type="InterPro" id="IPR020568">
    <property type="entry name" value="Ribosomal_Su5_D2-typ_SF"/>
</dbReference>
<organism evidence="10 11">
    <name type="scientific">Tectimicrobiota bacterium</name>
    <dbReference type="NCBI Taxonomy" id="2528274"/>
    <lineage>
        <taxon>Bacteria</taxon>
        <taxon>Pseudomonadati</taxon>
        <taxon>Nitrospinota/Tectimicrobiota group</taxon>
        <taxon>Candidatus Tectimicrobiota</taxon>
    </lineage>
</organism>
<dbReference type="InterPro" id="IPR041095">
    <property type="entry name" value="EFG_II"/>
</dbReference>
<dbReference type="InterPro" id="IPR014721">
    <property type="entry name" value="Ribsml_uS5_D2-typ_fold_subgr"/>
</dbReference>
<dbReference type="NCBIfam" id="NF009379">
    <property type="entry name" value="PRK12740.1-3"/>
    <property type="match status" value="1"/>
</dbReference>
<evidence type="ECO:0000256" key="3">
    <source>
        <dbReference type="ARBA" id="ARBA00022741"/>
    </source>
</evidence>
<dbReference type="Gene3D" id="3.30.70.240">
    <property type="match status" value="1"/>
</dbReference>
<evidence type="ECO:0000256" key="8">
    <source>
        <dbReference type="NCBIfam" id="TIGR00484"/>
    </source>
</evidence>
<comment type="function">
    <text evidence="7">Catalyzes the GTP-dependent ribosomal translocation step during translation elongation. During this step, the ribosome changes from the pre-translocational (PRE) to the post-translocational (POST) state as the newly formed A-site-bound peptidyl-tRNA and P-site-bound deacylated tRNA move to the P and E sites, respectively. Catalyzes the coordinated movement of the two tRNA molecules, the mRNA and conformational changes in the ribosome.</text>
</comment>
<dbReference type="SUPFAM" id="SSF54980">
    <property type="entry name" value="EF-G C-terminal domain-like"/>
    <property type="match status" value="2"/>
</dbReference>
<comment type="caution">
    <text evidence="10">The sequence shown here is derived from an EMBL/GenBank/DDBJ whole genome shotgun (WGS) entry which is preliminary data.</text>
</comment>
<dbReference type="Gene3D" id="2.40.30.10">
    <property type="entry name" value="Translation factors"/>
    <property type="match status" value="1"/>
</dbReference>
<gene>
    <name evidence="10" type="primary">fusA</name>
    <name evidence="10" type="ORF">HYZ11_15830</name>
</gene>
<dbReference type="InterPro" id="IPR053905">
    <property type="entry name" value="EF-G-like_DII"/>
</dbReference>
<accession>A0A932I0H7</accession>
<dbReference type="InterPro" id="IPR004540">
    <property type="entry name" value="Transl_elong_EFG/EF2"/>
</dbReference>
<dbReference type="InterPro" id="IPR000640">
    <property type="entry name" value="EFG_V-like"/>
</dbReference>
<evidence type="ECO:0000313" key="10">
    <source>
        <dbReference type="EMBL" id="MBI3129076.1"/>
    </source>
</evidence>
<dbReference type="Gene3D" id="3.40.50.300">
    <property type="entry name" value="P-loop containing nucleotide triphosphate hydrolases"/>
    <property type="match status" value="1"/>
</dbReference>
<dbReference type="Pfam" id="PF00679">
    <property type="entry name" value="EFG_C"/>
    <property type="match status" value="1"/>
</dbReference>
<dbReference type="CDD" id="cd01434">
    <property type="entry name" value="EFG_mtEFG1_IV"/>
    <property type="match status" value="1"/>
</dbReference>
<name>A0A932I0H7_UNCTE</name>
<dbReference type="InterPro" id="IPR009000">
    <property type="entry name" value="Transl_B-barrel_sf"/>
</dbReference>
<dbReference type="PROSITE" id="PS51722">
    <property type="entry name" value="G_TR_2"/>
    <property type="match status" value="1"/>
</dbReference>
<dbReference type="GO" id="GO:0003924">
    <property type="term" value="F:GTPase activity"/>
    <property type="evidence" value="ECO:0007669"/>
    <property type="project" value="InterPro"/>
</dbReference>
<dbReference type="Gene3D" id="3.30.70.870">
    <property type="entry name" value="Elongation Factor G (Translational Gtpase), domain 3"/>
    <property type="match status" value="1"/>
</dbReference>
<dbReference type="AlphaFoldDB" id="A0A932I0H7"/>
<dbReference type="InterPro" id="IPR027417">
    <property type="entry name" value="P-loop_NTPase"/>
</dbReference>
<dbReference type="Pfam" id="PF00009">
    <property type="entry name" value="GTP_EFTU"/>
    <property type="match status" value="1"/>
</dbReference>
<evidence type="ECO:0000256" key="1">
    <source>
        <dbReference type="ARBA" id="ARBA00005870"/>
    </source>
</evidence>
<sequence>MAAHEIARIRNVGLLGEGGNGKTSLAEACLFTSGSTDRLGKVDAGSTILDSEPEEVKRSSSIASAVAFADWDKHRVNLIDTPGYSNFIADTVAAIRAMDNALIVIRGHSELKVMTEKVFEWTQAEGIPRFLYVNHMDHPQADIFRAVEAASSSLEKRFALVHLPIGGGEDFKGIVDLLAGKAYTYAPDGNGKGTEEPIPADLKAAYEEHRGKLIECAAEADESLIEKYLEGGELAPEEIVKGLRKGILEGAFIPVFCGCGMKNIGTDALLNALVMLGASPAERRPAEAEGPEDQKLSLKADSDGPFCALVFKTVVDPFAGKLNYFRVMSGTLAPDAAVLNAAQGEKERIGGLLFIQGKGQKPVTDKLVPGDIAAVAKLKVTRTGDTLCDEKSPLKLAPIKFPSPSISYAVAPKSKGDEEKLSTAFSRIREEDPVLQVSRDPQTKELLLSGLGVLHIEVAIERIKRKYGVEVEMRTPRVPYKETIKGRTKVQGRYKKQTGGRGQFGDTWLEIEPLPRGKGFEFVDKIVGGSIPRTYIPAVEKGIVEAMENGSLAGYPVTDLRITLYDGSYHTVDSSEMAFKIAGSMGFKKGMLECKPTLLEPIMNIEVTVPDEYMGDIIGDLNSRRGRVLGMIPGAGGKQAIKAQVPMAEVLNYAPALRSMTADRGDFTMEFSHYEEVPGQIAEKVIAAAGAPQSSDE</sequence>